<dbReference type="EMBL" id="BRXX01000023">
    <property type="protein sequence ID" value="GMH83204.1"/>
    <property type="molecule type" value="Genomic_DNA"/>
</dbReference>
<dbReference type="AlphaFoldDB" id="A0A9W7B3B7"/>
<feature type="region of interest" description="Disordered" evidence="1">
    <location>
        <begin position="37"/>
        <end position="84"/>
    </location>
</feature>
<reference evidence="4" key="1">
    <citation type="journal article" date="2023" name="Commun. Biol.">
        <title>Genome analysis of Parmales, the sister group of diatoms, reveals the evolutionary specialization of diatoms from phago-mixotrophs to photoautotrophs.</title>
        <authorList>
            <person name="Ban H."/>
            <person name="Sato S."/>
            <person name="Yoshikawa S."/>
            <person name="Yamada K."/>
            <person name="Nakamura Y."/>
            <person name="Ichinomiya M."/>
            <person name="Sato N."/>
            <person name="Blanc-Mathieu R."/>
            <person name="Endo H."/>
            <person name="Kuwata A."/>
            <person name="Ogata H."/>
        </authorList>
    </citation>
    <scope>NUCLEOTIDE SEQUENCE [LARGE SCALE GENOMIC DNA]</scope>
    <source>
        <strain evidence="4">NIES 3699</strain>
    </source>
</reference>
<evidence type="ECO:0000313" key="3">
    <source>
        <dbReference type="EMBL" id="GMH83204.1"/>
    </source>
</evidence>
<dbReference type="GO" id="GO:0051537">
    <property type="term" value="F:2 iron, 2 sulfur cluster binding"/>
    <property type="evidence" value="ECO:0007669"/>
    <property type="project" value="InterPro"/>
</dbReference>
<dbReference type="SUPFAM" id="SSF50022">
    <property type="entry name" value="ISP domain"/>
    <property type="match status" value="1"/>
</dbReference>
<feature type="chain" id="PRO_5040727650" description="Rieske domain-containing protein" evidence="2">
    <location>
        <begin position="24"/>
        <end position="207"/>
    </location>
</feature>
<keyword evidence="4" id="KW-1185">Reference proteome</keyword>
<protein>
    <recommendedName>
        <fullName evidence="5">Rieske domain-containing protein</fullName>
    </recommendedName>
</protein>
<organism evidence="3 4">
    <name type="scientific">Triparma verrucosa</name>
    <dbReference type="NCBI Taxonomy" id="1606542"/>
    <lineage>
        <taxon>Eukaryota</taxon>
        <taxon>Sar</taxon>
        <taxon>Stramenopiles</taxon>
        <taxon>Ochrophyta</taxon>
        <taxon>Bolidophyceae</taxon>
        <taxon>Parmales</taxon>
        <taxon>Triparmaceae</taxon>
        <taxon>Triparma</taxon>
    </lineage>
</organism>
<feature type="signal peptide" evidence="2">
    <location>
        <begin position="1"/>
        <end position="23"/>
    </location>
</feature>
<evidence type="ECO:0000256" key="1">
    <source>
        <dbReference type="SAM" id="MobiDB-lite"/>
    </source>
</evidence>
<evidence type="ECO:0000313" key="4">
    <source>
        <dbReference type="Proteomes" id="UP001165160"/>
    </source>
</evidence>
<dbReference type="Gene3D" id="2.102.10.10">
    <property type="entry name" value="Rieske [2Fe-2S] iron-sulphur domain"/>
    <property type="match status" value="1"/>
</dbReference>
<feature type="compositionally biased region" description="Basic residues" evidence="1">
    <location>
        <begin position="46"/>
        <end position="56"/>
    </location>
</feature>
<accession>A0A9W7B3B7</accession>
<dbReference type="InterPro" id="IPR036922">
    <property type="entry name" value="Rieske_2Fe-2S_sf"/>
</dbReference>
<sequence length="207" mass="22176">MNPELHLVATIMFMSALLSFSSAFQFNQITTQTTSSTTSSTALYGTRRRSTNKPKKNKDILPSDDGFPNPQIKGPELLPKSANKGRGLEVTGVTLPTADSPVTGWIVGTDTKVAVANINDVYYGLQGACPRCGFDLFRGTATTSPNPKISCPTCRTSYNAASGQPDGELKGDFTSNLARLATTDKSKNAAKAFSITVKDGRVFVRDR</sequence>
<comment type="caution">
    <text evidence="3">The sequence shown here is derived from an EMBL/GenBank/DDBJ whole genome shotgun (WGS) entry which is preliminary data.</text>
</comment>
<evidence type="ECO:0008006" key="5">
    <source>
        <dbReference type="Google" id="ProtNLM"/>
    </source>
</evidence>
<name>A0A9W7B3B7_9STRA</name>
<keyword evidence="2" id="KW-0732">Signal</keyword>
<evidence type="ECO:0000256" key="2">
    <source>
        <dbReference type="SAM" id="SignalP"/>
    </source>
</evidence>
<dbReference type="Proteomes" id="UP001165160">
    <property type="component" value="Unassembled WGS sequence"/>
</dbReference>
<proteinExistence type="predicted"/>
<gene>
    <name evidence="3" type="ORF">TrVE_jg3760</name>
</gene>